<reference evidence="6 7" key="1">
    <citation type="submission" date="2024-03" db="EMBL/GenBank/DDBJ databases">
        <title>A high-quality draft genome sequence of Diaporthe vaccinii, a causative agent of upright dieback and viscid rot disease in cranberry plants.</title>
        <authorList>
            <person name="Sarrasin M."/>
            <person name="Lang B.F."/>
            <person name="Burger G."/>
        </authorList>
    </citation>
    <scope>NUCLEOTIDE SEQUENCE [LARGE SCALE GENOMIC DNA]</scope>
    <source>
        <strain evidence="6 7">IS7</strain>
    </source>
</reference>
<feature type="domain" description="DUF7611" evidence="2">
    <location>
        <begin position="524"/>
        <end position="677"/>
    </location>
</feature>
<evidence type="ECO:0000259" key="5">
    <source>
        <dbReference type="Pfam" id="PF24589"/>
    </source>
</evidence>
<feature type="region of interest" description="Disordered" evidence="1">
    <location>
        <begin position="189"/>
        <end position="244"/>
    </location>
</feature>
<feature type="domain" description="DUF7612" evidence="3">
    <location>
        <begin position="680"/>
        <end position="812"/>
    </location>
</feature>
<evidence type="ECO:0000313" key="6">
    <source>
        <dbReference type="EMBL" id="KAL2288193.1"/>
    </source>
</evidence>
<feature type="compositionally biased region" description="Polar residues" evidence="1">
    <location>
        <begin position="232"/>
        <end position="244"/>
    </location>
</feature>
<feature type="region of interest" description="Disordered" evidence="1">
    <location>
        <begin position="267"/>
        <end position="367"/>
    </location>
</feature>
<protein>
    <submittedName>
        <fullName evidence="6">Uncharacterized protein</fullName>
    </submittedName>
</protein>
<feature type="region of interest" description="Disordered" evidence="1">
    <location>
        <begin position="1"/>
        <end position="56"/>
    </location>
</feature>
<feature type="domain" description="DUF7613" evidence="4">
    <location>
        <begin position="815"/>
        <end position="964"/>
    </location>
</feature>
<feature type="region of interest" description="Disordered" evidence="1">
    <location>
        <begin position="75"/>
        <end position="108"/>
    </location>
</feature>
<dbReference type="Pfam" id="PF24588">
    <property type="entry name" value="DUF7613"/>
    <property type="match status" value="1"/>
</dbReference>
<sequence length="1116" mass="124398">MEQDAYSKRGRLMGKLFGRDRKTSNPSHSSGNEDLNNFFHGSHDNLPVTVNHPGPQLLAKLDTSTARRYPNAAEYGAQLQQQQQQQQQPQPTLQPSVPIRTRSHSPRVRNKKGLVVRFVDTFPEVIGDGGDECSVPTAEIGKRKRAQSAPPPAQLQKIARLREGERERAYSETQQEEFVPQAMRRTQTGFSTISDSPPQPAPPMPKVPEPSRDLPPAPPQNEPVVPVMPAGTPTTSRFLDTSVVSNDDKRKSFIEINQAKQRQAEGMAFAQAVRQSSAHSLEHQWEEVRQSGVGPGTPTDSRASAASSGGAESPESQFRRPPVEQSPASSNYSHTSTSSPAVSQRWPSTREPPRPSDSPTKRNVAVPEVAAPVDDALDIFVARTRHLFELFRLHADAVKPMLSCLPDDLARAALWWFLKGRMALEMSIRETPQTPQTPQTPGQVSAARQQAYADLAKAYFLFEEVLPEVMGQKNSSVDAEVQEVGQAITSQLRKLSSSMKRNGFLPPEDALLPQTLDRSIWLEYPAVSQDVVSLLWGSRGGSLALQQPVTRMPLLASLPLGDSVDMFCYGRYFVDVFLMEQGMESHPLRFPCLLSVTRATKQSSLDFCLASQNGAVQFRIQSNKAVGPTWEDVKWRVEKCSLEVKLPRGFALATQCRPQDFKILWSMQDFNAKSLATLQPRQEEDIVFKSTLRSFQYFDSNAQSATFPREAVRACDIGLFEKTLKESSPTGQRSYHRGFRLAVVTGPSTKVLSAVNHVYSPQTPVQFGFLRGEHNEPALLLRFDDGNSSGRMVMAFNDEPERLRFHSILVGTVVQHDEKVHSEVPITGFALSQNVRSGPLKGFSQLPWSRVRIINEDTEDEIPETVLAEKLKIVVDFKCGTITDRVNVEPGELKLRLPVKDKLSLSILRQPQKDLTIALSESQVPKQTPEDMHQALQLTSRSPSVRTLTFTSQRNLHEFQEALTGFKVLFDGIAATLAISRRRMVVPIYKKWEAGATRIQVVQSENIIQVLAFFEDFHHGESMSFPLKPTDVFEAVSRNKLAGIKIDDAKFPLPRRPEEHGESADDLAFVCLDLPEIPGEHDDITILFESEEARDDLIRCLPAPVKGSRLSRISGR</sequence>
<proteinExistence type="predicted"/>
<evidence type="ECO:0000259" key="2">
    <source>
        <dbReference type="Pfam" id="PF24586"/>
    </source>
</evidence>
<feature type="compositionally biased region" description="Low complexity" evidence="1">
    <location>
        <begin position="78"/>
        <end position="95"/>
    </location>
</feature>
<dbReference type="Proteomes" id="UP001600888">
    <property type="component" value="Unassembled WGS sequence"/>
</dbReference>
<evidence type="ECO:0000313" key="7">
    <source>
        <dbReference type="Proteomes" id="UP001600888"/>
    </source>
</evidence>
<gene>
    <name evidence="6" type="ORF">FJTKL_04289</name>
</gene>
<feature type="domain" description="DUF7614" evidence="5">
    <location>
        <begin position="970"/>
        <end position="1102"/>
    </location>
</feature>
<accession>A0ABR4F0I0</accession>
<feature type="compositionally biased region" description="Low complexity" evidence="1">
    <location>
        <begin position="326"/>
        <end position="341"/>
    </location>
</feature>
<feature type="compositionally biased region" description="Polar residues" evidence="1">
    <location>
        <begin position="24"/>
        <end position="35"/>
    </location>
</feature>
<dbReference type="InterPro" id="IPR056030">
    <property type="entry name" value="DUF7611"/>
</dbReference>
<dbReference type="InterPro" id="IPR056032">
    <property type="entry name" value="DUF7613"/>
</dbReference>
<comment type="caution">
    <text evidence="6">The sequence shown here is derived from an EMBL/GenBank/DDBJ whole genome shotgun (WGS) entry which is preliminary data.</text>
</comment>
<name>A0ABR4F0I0_9PEZI</name>
<dbReference type="InterPro" id="IPR056031">
    <property type="entry name" value="DUF7612"/>
</dbReference>
<evidence type="ECO:0000259" key="3">
    <source>
        <dbReference type="Pfam" id="PF24587"/>
    </source>
</evidence>
<organism evidence="6 7">
    <name type="scientific">Diaporthe vaccinii</name>
    <dbReference type="NCBI Taxonomy" id="105482"/>
    <lineage>
        <taxon>Eukaryota</taxon>
        <taxon>Fungi</taxon>
        <taxon>Dikarya</taxon>
        <taxon>Ascomycota</taxon>
        <taxon>Pezizomycotina</taxon>
        <taxon>Sordariomycetes</taxon>
        <taxon>Sordariomycetidae</taxon>
        <taxon>Diaporthales</taxon>
        <taxon>Diaporthaceae</taxon>
        <taxon>Diaporthe</taxon>
        <taxon>Diaporthe eres species complex</taxon>
    </lineage>
</organism>
<feature type="compositionally biased region" description="Pro residues" evidence="1">
    <location>
        <begin position="197"/>
        <end position="221"/>
    </location>
</feature>
<evidence type="ECO:0000256" key="1">
    <source>
        <dbReference type="SAM" id="MobiDB-lite"/>
    </source>
</evidence>
<dbReference type="Pfam" id="PF24587">
    <property type="entry name" value="DUF7612"/>
    <property type="match status" value="1"/>
</dbReference>
<evidence type="ECO:0000259" key="4">
    <source>
        <dbReference type="Pfam" id="PF24588"/>
    </source>
</evidence>
<dbReference type="Pfam" id="PF24589">
    <property type="entry name" value="DUF7614"/>
    <property type="match status" value="1"/>
</dbReference>
<keyword evidence="7" id="KW-1185">Reference proteome</keyword>
<dbReference type="Pfam" id="PF24586">
    <property type="entry name" value="DUF7611"/>
    <property type="match status" value="1"/>
</dbReference>
<dbReference type="InterPro" id="IPR056033">
    <property type="entry name" value="DUF7614"/>
</dbReference>
<dbReference type="EMBL" id="JBAWTH010000017">
    <property type="protein sequence ID" value="KAL2288193.1"/>
    <property type="molecule type" value="Genomic_DNA"/>
</dbReference>
<feature type="compositionally biased region" description="Basic and acidic residues" evidence="1">
    <location>
        <begin position="280"/>
        <end position="289"/>
    </location>
</feature>
<feature type="compositionally biased region" description="Low complexity" evidence="1">
    <location>
        <begin position="301"/>
        <end position="316"/>
    </location>
</feature>